<dbReference type="UniPathway" id="UPA00603">
    <property type="reaction ID" value="UER00660"/>
</dbReference>
<comment type="catalytic activity">
    <reaction evidence="8">
        <text>guanine + H2O + H(+) = xanthine + NH4(+)</text>
        <dbReference type="Rhea" id="RHEA:14665"/>
        <dbReference type="ChEBI" id="CHEBI:15377"/>
        <dbReference type="ChEBI" id="CHEBI:15378"/>
        <dbReference type="ChEBI" id="CHEBI:16235"/>
        <dbReference type="ChEBI" id="CHEBI:17712"/>
        <dbReference type="ChEBI" id="CHEBI:28938"/>
        <dbReference type="EC" id="3.5.4.3"/>
    </reaction>
</comment>
<evidence type="ECO:0000256" key="5">
    <source>
        <dbReference type="ARBA" id="ARBA00022801"/>
    </source>
</evidence>
<dbReference type="SUPFAM" id="SSF51338">
    <property type="entry name" value="Composite domain of metallo-dependent hydrolases"/>
    <property type="match status" value="1"/>
</dbReference>
<evidence type="ECO:0000256" key="2">
    <source>
        <dbReference type="ARBA" id="ARBA00006745"/>
    </source>
</evidence>
<feature type="domain" description="Amidohydrolase-related" evidence="9">
    <location>
        <begin position="59"/>
        <end position="421"/>
    </location>
</feature>
<dbReference type="InterPro" id="IPR006680">
    <property type="entry name" value="Amidohydro-rel"/>
</dbReference>
<dbReference type="InterPro" id="IPR051607">
    <property type="entry name" value="Metallo-dep_hydrolases"/>
</dbReference>
<organism evidence="10 11">
    <name type="scientific">Clostridium disporicum</name>
    <dbReference type="NCBI Taxonomy" id="84024"/>
    <lineage>
        <taxon>Bacteria</taxon>
        <taxon>Bacillati</taxon>
        <taxon>Bacillota</taxon>
        <taxon>Clostridia</taxon>
        <taxon>Eubacteriales</taxon>
        <taxon>Clostridiaceae</taxon>
        <taxon>Clostridium</taxon>
    </lineage>
</organism>
<evidence type="ECO:0000259" key="9">
    <source>
        <dbReference type="Pfam" id="PF01979"/>
    </source>
</evidence>
<evidence type="ECO:0000256" key="6">
    <source>
        <dbReference type="ARBA" id="ARBA00022833"/>
    </source>
</evidence>
<dbReference type="SUPFAM" id="SSF51556">
    <property type="entry name" value="Metallo-dependent hydrolases"/>
    <property type="match status" value="1"/>
</dbReference>
<dbReference type="Pfam" id="PF01979">
    <property type="entry name" value="Amidohydro_1"/>
    <property type="match status" value="1"/>
</dbReference>
<comment type="function">
    <text evidence="8">Catalyzes the hydrolytic deamination of guanine, producing xanthine and ammonia.</text>
</comment>
<dbReference type="GO" id="GO:0006147">
    <property type="term" value="P:guanine catabolic process"/>
    <property type="evidence" value="ECO:0007669"/>
    <property type="project" value="UniProtKB-UniRule"/>
</dbReference>
<dbReference type="FunFam" id="3.20.20.140:FF:000022">
    <property type="entry name" value="Guanine deaminase"/>
    <property type="match status" value="1"/>
</dbReference>
<comment type="similarity">
    <text evidence="2 8">Belongs to the metallo-dependent hydrolases superfamily. ATZ/TRZ family.</text>
</comment>
<dbReference type="PANTHER" id="PTHR11271:SF6">
    <property type="entry name" value="GUANINE DEAMINASE"/>
    <property type="match status" value="1"/>
</dbReference>
<dbReference type="PANTHER" id="PTHR11271">
    <property type="entry name" value="GUANINE DEAMINASE"/>
    <property type="match status" value="1"/>
</dbReference>
<dbReference type="GO" id="GO:0008892">
    <property type="term" value="F:guanine deaminase activity"/>
    <property type="evidence" value="ECO:0007669"/>
    <property type="project" value="UniProtKB-UniRule"/>
</dbReference>
<sequence length="426" mass="48366">MSNIYCVKGDILYTKKFGTFETIYNGYILIKENKVKRVYEELPDEFSNIKVVDYSNLLIIPGLVDLHLHAPQFPNIGLGLDKELIPWLESYTFPEESKYNNLEYAKKVYSKLIKEIWKHGTTRCCIFATIHKESSKLLMDLFNKSGLGAYIGKVNMDYNSPDTLIENTNKSINDTVEIIEEYKDKYALVKPIITPRFVPSCSDKLLKSLGELAMKYNIPVQSHLSENVGEINMVADRYPSEPNYASVYNSSNLLGQTKTIMAHCVHLTEEEISLLAQQNVYVAHCPTSNVNLSSGIAPIRKLIENGIKVGLATDISGGHTLSMFQVMAYAMQISNLKWIESNHKDLPLTTAEIFYLVTKGGGEFFGNVGSFEEGYDFDALVIDDSNDDNFNYLTLEERLQKFIYNSDYRNIKVRYVNGNIVHEPNL</sequence>
<evidence type="ECO:0000256" key="1">
    <source>
        <dbReference type="ARBA" id="ARBA00004984"/>
    </source>
</evidence>
<dbReference type="GO" id="GO:0008270">
    <property type="term" value="F:zinc ion binding"/>
    <property type="evidence" value="ECO:0007669"/>
    <property type="project" value="UniProtKB-UniRule"/>
</dbReference>
<evidence type="ECO:0000256" key="3">
    <source>
        <dbReference type="ARBA" id="ARBA00012781"/>
    </source>
</evidence>
<dbReference type="InterPro" id="IPR032466">
    <property type="entry name" value="Metal_Hydrolase"/>
</dbReference>
<dbReference type="GO" id="GO:0005829">
    <property type="term" value="C:cytosol"/>
    <property type="evidence" value="ECO:0007669"/>
    <property type="project" value="TreeGrafter"/>
</dbReference>
<dbReference type="Proteomes" id="UP000095594">
    <property type="component" value="Unassembled WGS sequence"/>
</dbReference>
<protein>
    <recommendedName>
        <fullName evidence="3 7">Guanine deaminase</fullName>
        <shortName evidence="8">Guanase</shortName>
        <ecNumber evidence="3 7">3.5.4.3</ecNumber>
    </recommendedName>
    <alternativeName>
        <fullName evidence="8">Guanine aminohydrolase</fullName>
    </alternativeName>
</protein>
<dbReference type="Gene3D" id="2.30.40.10">
    <property type="entry name" value="Urease, subunit C, domain 1"/>
    <property type="match status" value="1"/>
</dbReference>
<dbReference type="NCBIfam" id="TIGR02967">
    <property type="entry name" value="guan_deamin"/>
    <property type="match status" value="1"/>
</dbReference>
<evidence type="ECO:0000313" key="11">
    <source>
        <dbReference type="Proteomes" id="UP000095594"/>
    </source>
</evidence>
<accession>A0A173Y817</accession>
<dbReference type="RefSeq" id="WP_055263045.1">
    <property type="nucleotide sequence ID" value="NZ_CABIXQ010000001.1"/>
</dbReference>
<dbReference type="InterPro" id="IPR011059">
    <property type="entry name" value="Metal-dep_hydrolase_composite"/>
</dbReference>
<comment type="cofactor">
    <cofactor evidence="8">
        <name>Zn(2+)</name>
        <dbReference type="ChEBI" id="CHEBI:29105"/>
    </cofactor>
    <text evidence="8">Binds 1 zinc ion per subunit.</text>
</comment>
<dbReference type="EMBL" id="CYZX01000001">
    <property type="protein sequence ID" value="CUN60009.1"/>
    <property type="molecule type" value="Genomic_DNA"/>
</dbReference>
<evidence type="ECO:0000256" key="8">
    <source>
        <dbReference type="RuleBase" id="RU366009"/>
    </source>
</evidence>
<evidence type="ECO:0000256" key="7">
    <source>
        <dbReference type="NCBIfam" id="TIGR02967"/>
    </source>
</evidence>
<dbReference type="EC" id="3.5.4.3" evidence="3 7"/>
<evidence type="ECO:0000256" key="4">
    <source>
        <dbReference type="ARBA" id="ARBA00022723"/>
    </source>
</evidence>
<dbReference type="AlphaFoldDB" id="A0A173Y817"/>
<proteinExistence type="inferred from homology"/>
<name>A0A173Y817_9CLOT</name>
<dbReference type="OrthoDB" id="9807210at2"/>
<evidence type="ECO:0000313" key="10">
    <source>
        <dbReference type="EMBL" id="CUN60009.1"/>
    </source>
</evidence>
<dbReference type="Gene3D" id="3.20.20.140">
    <property type="entry name" value="Metal-dependent hydrolases"/>
    <property type="match status" value="1"/>
</dbReference>
<gene>
    <name evidence="10" type="primary">guaD</name>
    <name evidence="10" type="ORF">ERS852471_00217</name>
</gene>
<keyword evidence="4 8" id="KW-0479">Metal-binding</keyword>
<dbReference type="InterPro" id="IPR014311">
    <property type="entry name" value="Guanine_deaminase"/>
</dbReference>
<keyword evidence="5 8" id="KW-0378">Hydrolase</keyword>
<comment type="pathway">
    <text evidence="1 8">Purine metabolism; guanine degradation; xanthine from guanine: step 1/1.</text>
</comment>
<keyword evidence="6 8" id="KW-0862">Zinc</keyword>
<reference evidence="10 11" key="1">
    <citation type="submission" date="2015-09" db="EMBL/GenBank/DDBJ databases">
        <authorList>
            <consortium name="Pathogen Informatics"/>
        </authorList>
    </citation>
    <scope>NUCLEOTIDE SEQUENCE [LARGE SCALE GENOMIC DNA]</scope>
    <source>
        <strain evidence="10 11">2789STDY5834856</strain>
    </source>
</reference>